<dbReference type="Pfam" id="PF10282">
    <property type="entry name" value="Lactonase"/>
    <property type="match status" value="1"/>
</dbReference>
<dbReference type="GO" id="GO:0005829">
    <property type="term" value="C:cytosol"/>
    <property type="evidence" value="ECO:0007669"/>
    <property type="project" value="TreeGrafter"/>
</dbReference>
<dbReference type="Gene3D" id="2.130.10.10">
    <property type="entry name" value="YVTN repeat-like/Quinoprotein amine dehydrogenase"/>
    <property type="match status" value="1"/>
</dbReference>
<dbReference type="InterPro" id="IPR019405">
    <property type="entry name" value="Lactonase_7-beta_prop"/>
</dbReference>
<dbReference type="STRING" id="655384.GCA_900128595_00192"/>
<evidence type="ECO:0000313" key="4">
    <source>
        <dbReference type="Proteomes" id="UP000294449"/>
    </source>
</evidence>
<evidence type="ECO:0000313" key="3">
    <source>
        <dbReference type="EMBL" id="VFP85894.1"/>
    </source>
</evidence>
<dbReference type="EMBL" id="LR217732">
    <property type="protein sequence ID" value="VFP85894.1"/>
    <property type="molecule type" value="Genomic_DNA"/>
</dbReference>
<name>A0A451DGZ5_9GAMM</name>
<sequence>MKKNIFVSCSVNHHIEHWILKNNLILLRVNTITTSGKPQPLKYNKKHRLLYTGETGNNKIVTYKKKLNNQFKKIHEIKVFNTPNYISLNKNKTILFCASYHGNGFSVCILNASGLIYNTASVIENLKGCHSIRMHYASSLLFASALKEDKIYIYNLKNHKNKKITVILKNVINTADNSGPRHITFHPLRPYLYSINEFNGTIDVWFINDKSISLQFIQSISLIPKSSTLPSWSADIHVHPKGNYLYACDRANSIISLFSISNSQGTLLKTCTYQTLLQPRSFNISSDGNILVITGELSNSIKIYNINHNNGFLSEITTQSTGINPLWVLVE</sequence>
<keyword evidence="2" id="KW-0313">Glucose metabolism</keyword>
<proteinExistence type="inferred from homology"/>
<accession>A0A451DGZ5</accession>
<comment type="similarity">
    <text evidence="1">Belongs to the cycloisomerase 2 family.</text>
</comment>
<dbReference type="InterPro" id="IPR050282">
    <property type="entry name" value="Cycloisomerase_2"/>
</dbReference>
<evidence type="ECO:0000256" key="1">
    <source>
        <dbReference type="ARBA" id="ARBA00005564"/>
    </source>
</evidence>
<dbReference type="EC" id="3.1.1.31" evidence="3"/>
<reference evidence="3 4" key="1">
    <citation type="submission" date="2019-02" db="EMBL/GenBank/DDBJ databases">
        <authorList>
            <person name="Manzano-Marin A."/>
            <person name="Manzano-Marin A."/>
        </authorList>
    </citation>
    <scope>NUCLEOTIDE SEQUENCE [LARGE SCALE GENOMIC DNA]</scope>
    <source>
        <strain evidence="3 4">BuCipseudotaxifoliae</strain>
    </source>
</reference>
<keyword evidence="3" id="KW-0378">Hydrolase</keyword>
<organism evidence="3 4">
    <name type="scientific">Buchnera aphidicola</name>
    <name type="common">Cinara pseudotaxifoliae</name>
    <dbReference type="NCBI Taxonomy" id="655384"/>
    <lineage>
        <taxon>Bacteria</taxon>
        <taxon>Pseudomonadati</taxon>
        <taxon>Pseudomonadota</taxon>
        <taxon>Gammaproteobacteria</taxon>
        <taxon>Enterobacterales</taxon>
        <taxon>Erwiniaceae</taxon>
        <taxon>Buchnera</taxon>
    </lineage>
</organism>
<dbReference type="GO" id="GO:0017057">
    <property type="term" value="F:6-phosphogluconolactonase activity"/>
    <property type="evidence" value="ECO:0007669"/>
    <property type="project" value="UniProtKB-EC"/>
</dbReference>
<gene>
    <name evidence="3" type="primary">pgl</name>
    <name evidence="3" type="ORF">BUCIPSTX3056_192</name>
</gene>
<dbReference type="InterPro" id="IPR015943">
    <property type="entry name" value="WD40/YVTN_repeat-like_dom_sf"/>
</dbReference>
<protein>
    <submittedName>
        <fullName evidence="3">6-phosphogluconolactonase</fullName>
        <ecNumber evidence="3">3.1.1.31</ecNumber>
    </submittedName>
</protein>
<dbReference type="GO" id="GO:0006006">
    <property type="term" value="P:glucose metabolic process"/>
    <property type="evidence" value="ECO:0007669"/>
    <property type="project" value="UniProtKB-KW"/>
</dbReference>
<dbReference type="PANTHER" id="PTHR30344:SF1">
    <property type="entry name" value="6-PHOSPHOGLUCONOLACTONASE"/>
    <property type="match status" value="1"/>
</dbReference>
<dbReference type="AlphaFoldDB" id="A0A451DGZ5"/>
<dbReference type="Proteomes" id="UP000294449">
    <property type="component" value="Chromosome"/>
</dbReference>
<dbReference type="SUPFAM" id="SSF75011">
    <property type="entry name" value="3-carboxy-cis,cis-mucoante lactonizing enzyme"/>
    <property type="match status" value="1"/>
</dbReference>
<evidence type="ECO:0000256" key="2">
    <source>
        <dbReference type="ARBA" id="ARBA00022526"/>
    </source>
</evidence>
<dbReference type="PANTHER" id="PTHR30344">
    <property type="entry name" value="6-PHOSPHOGLUCONOLACTONASE-RELATED"/>
    <property type="match status" value="1"/>
</dbReference>
<keyword evidence="2" id="KW-0119">Carbohydrate metabolism</keyword>
<dbReference type="RefSeq" id="WP_075474676.1">
    <property type="nucleotide sequence ID" value="NZ_LR217732.1"/>
</dbReference>